<evidence type="ECO:0000256" key="5">
    <source>
        <dbReference type="ARBA" id="ARBA00022448"/>
    </source>
</evidence>
<dbReference type="PANTHER" id="PTHR11435:SF1">
    <property type="entry name" value="NADH-UBIQUINONE OXIDOREDUCTASE CHAIN 6"/>
    <property type="match status" value="1"/>
</dbReference>
<keyword evidence="9" id="KW-0249">Electron transport</keyword>
<evidence type="ECO:0000256" key="6">
    <source>
        <dbReference type="ARBA" id="ARBA00022660"/>
    </source>
</evidence>
<feature type="transmembrane region" description="Helical" evidence="16">
    <location>
        <begin position="83"/>
        <end position="101"/>
    </location>
</feature>
<feature type="transmembrane region" description="Helical" evidence="16">
    <location>
        <begin position="21"/>
        <end position="42"/>
    </location>
</feature>
<evidence type="ECO:0000256" key="8">
    <source>
        <dbReference type="ARBA" id="ARBA00022967"/>
    </source>
</evidence>
<evidence type="ECO:0000256" key="11">
    <source>
        <dbReference type="ARBA" id="ARBA00023027"/>
    </source>
</evidence>
<keyword evidence="13 16" id="KW-0472">Membrane</keyword>
<keyword evidence="8" id="KW-1278">Translocase</keyword>
<gene>
    <name evidence="17" type="primary">ND6</name>
</gene>
<dbReference type="GO" id="GO:0031966">
    <property type="term" value="C:mitochondrial membrane"/>
    <property type="evidence" value="ECO:0007669"/>
    <property type="project" value="UniProtKB-SubCell"/>
</dbReference>
<dbReference type="GeneID" id="67281332"/>
<dbReference type="EC" id="7.1.1.2" evidence="3"/>
<keyword evidence="5" id="KW-0813">Transport</keyword>
<feature type="transmembrane region" description="Helical" evidence="16">
    <location>
        <begin position="48"/>
        <end position="71"/>
    </location>
</feature>
<dbReference type="EMBL" id="MW487927">
    <property type="protein sequence ID" value="QSF20074.2"/>
    <property type="molecule type" value="Genomic_DNA"/>
</dbReference>
<comment type="catalytic activity">
    <reaction evidence="15">
        <text>a ubiquinone + NADH + 5 H(+)(in) = a ubiquinol + NAD(+) + 4 H(+)(out)</text>
        <dbReference type="Rhea" id="RHEA:29091"/>
        <dbReference type="Rhea" id="RHEA-COMP:9565"/>
        <dbReference type="Rhea" id="RHEA-COMP:9566"/>
        <dbReference type="ChEBI" id="CHEBI:15378"/>
        <dbReference type="ChEBI" id="CHEBI:16389"/>
        <dbReference type="ChEBI" id="CHEBI:17976"/>
        <dbReference type="ChEBI" id="CHEBI:57540"/>
        <dbReference type="ChEBI" id="CHEBI:57945"/>
        <dbReference type="EC" id="7.1.1.2"/>
    </reaction>
</comment>
<name>A0A897G090_9HYME</name>
<keyword evidence="6" id="KW-0679">Respiratory chain</keyword>
<evidence type="ECO:0000256" key="9">
    <source>
        <dbReference type="ARBA" id="ARBA00022982"/>
    </source>
</evidence>
<keyword evidence="10 16" id="KW-1133">Transmembrane helix</keyword>
<keyword evidence="11" id="KW-0520">NAD</keyword>
<evidence type="ECO:0000256" key="1">
    <source>
        <dbReference type="ARBA" id="ARBA00004225"/>
    </source>
</evidence>
<evidence type="ECO:0000256" key="15">
    <source>
        <dbReference type="ARBA" id="ARBA00049551"/>
    </source>
</evidence>
<evidence type="ECO:0000256" key="12">
    <source>
        <dbReference type="ARBA" id="ARBA00023128"/>
    </source>
</evidence>
<dbReference type="PANTHER" id="PTHR11435">
    <property type="entry name" value="NADH UBIQUINONE OXIDOREDUCTASE SUBUNIT ND6"/>
    <property type="match status" value="1"/>
</dbReference>
<dbReference type="InterPro" id="IPR050269">
    <property type="entry name" value="ComplexI_Subunit6"/>
</dbReference>
<evidence type="ECO:0000256" key="4">
    <source>
        <dbReference type="ARBA" id="ARBA00021095"/>
    </source>
</evidence>
<sequence length="170" mass="19919">MMKMILTLLMFNSNLFHLMKTPLSMGLILLTQTILISLFSGMLTINFWYSYTLFIIMLGGMLILFIYTSSLSPNQKFNFNKKFFLVNTLFMSLIILIVYKLKFNISMNNEIINSMNLEIEQNFLMKMSLNKLYNNPTKQIMILLINYLLVTLFIIVKIVNINMGPLRKNN</sequence>
<reference evidence="17" key="1">
    <citation type="submission" date="2021-01" db="EMBL/GenBank/DDBJ databases">
        <title>Mitochondrial genome of Sinopoppia nigroflagella.</title>
        <authorList>
            <person name="Wan S."/>
            <person name="Wei M."/>
            <person name="Niu G."/>
        </authorList>
    </citation>
    <scope>NUCLEOTIDE SEQUENCE</scope>
</reference>
<proteinExistence type="inferred from homology"/>
<keyword evidence="7 16" id="KW-0812">Transmembrane</keyword>
<feature type="transmembrane region" description="Helical" evidence="16">
    <location>
        <begin position="140"/>
        <end position="159"/>
    </location>
</feature>
<geneLocation type="mitochondrion" evidence="17"/>
<keyword evidence="12 17" id="KW-0496">Mitochondrion</keyword>
<protein>
    <recommendedName>
        <fullName evidence="4">NADH-ubiquinone oxidoreductase chain 6</fullName>
        <ecNumber evidence="3">7.1.1.2</ecNumber>
    </recommendedName>
    <alternativeName>
        <fullName evidence="14">NADH dehydrogenase subunit 6</fullName>
    </alternativeName>
</protein>
<dbReference type="AlphaFoldDB" id="A0A897G090"/>
<evidence type="ECO:0000256" key="16">
    <source>
        <dbReference type="SAM" id="Phobius"/>
    </source>
</evidence>
<comment type="similarity">
    <text evidence="2">Belongs to the complex I subunit 6 family.</text>
</comment>
<accession>A0A897G090</accession>
<evidence type="ECO:0000256" key="2">
    <source>
        <dbReference type="ARBA" id="ARBA00005698"/>
    </source>
</evidence>
<dbReference type="CTD" id="4541"/>
<evidence type="ECO:0000256" key="13">
    <source>
        <dbReference type="ARBA" id="ARBA00023136"/>
    </source>
</evidence>
<organism evidence="17">
    <name type="scientific">Sinopoppia nigroflagella</name>
    <dbReference type="NCBI Taxonomy" id="2803872"/>
    <lineage>
        <taxon>Eukaryota</taxon>
        <taxon>Metazoa</taxon>
        <taxon>Ecdysozoa</taxon>
        <taxon>Arthropoda</taxon>
        <taxon>Hexapoda</taxon>
        <taxon>Insecta</taxon>
        <taxon>Pterygota</taxon>
        <taxon>Neoptera</taxon>
        <taxon>Endopterygota</taxon>
        <taxon>Hymenoptera</taxon>
        <taxon>Tenthredinoidea</taxon>
        <taxon>Tenthredinidae</taxon>
        <taxon>Heterarthrinae</taxon>
        <taxon>Sinopoppia</taxon>
    </lineage>
</organism>
<dbReference type="RefSeq" id="YP_010172176.1">
    <property type="nucleotide sequence ID" value="NC_057632.1"/>
</dbReference>
<evidence type="ECO:0000256" key="3">
    <source>
        <dbReference type="ARBA" id="ARBA00012944"/>
    </source>
</evidence>
<dbReference type="GO" id="GO:0008137">
    <property type="term" value="F:NADH dehydrogenase (ubiquinone) activity"/>
    <property type="evidence" value="ECO:0007669"/>
    <property type="project" value="UniProtKB-EC"/>
</dbReference>
<evidence type="ECO:0000256" key="14">
    <source>
        <dbReference type="ARBA" id="ARBA00031019"/>
    </source>
</evidence>
<evidence type="ECO:0000256" key="7">
    <source>
        <dbReference type="ARBA" id="ARBA00022692"/>
    </source>
</evidence>
<evidence type="ECO:0000313" key="17">
    <source>
        <dbReference type="EMBL" id="QSF20074.2"/>
    </source>
</evidence>
<evidence type="ECO:0000256" key="10">
    <source>
        <dbReference type="ARBA" id="ARBA00022989"/>
    </source>
</evidence>
<comment type="subcellular location">
    <subcellularLocation>
        <location evidence="1">Mitochondrion membrane</location>
        <topology evidence="1">Multi-pass membrane protein</topology>
    </subcellularLocation>
</comment>